<dbReference type="InterPro" id="IPR018053">
    <property type="entry name" value="Glyco_hydro_32_AS"/>
</dbReference>
<dbReference type="CDD" id="cd18622">
    <property type="entry name" value="GH32_Inu-like"/>
    <property type="match status" value="1"/>
</dbReference>
<dbReference type="STRING" id="865937.Gilli_2578"/>
<dbReference type="InterPro" id="IPR013148">
    <property type="entry name" value="Glyco_hydro_32_N"/>
</dbReference>
<dbReference type="PANTHER" id="PTHR42800:SF1">
    <property type="entry name" value="EXOINULINASE INUD (AFU_ORTHOLOGUE AFUA_5G00480)"/>
    <property type="match status" value="1"/>
</dbReference>
<evidence type="ECO:0000313" key="8">
    <source>
        <dbReference type="EMBL" id="EHQ03196.1"/>
    </source>
</evidence>
<dbReference type="GO" id="GO:0004575">
    <property type="term" value="F:sucrose alpha-glucosidase activity"/>
    <property type="evidence" value="ECO:0007669"/>
    <property type="project" value="TreeGrafter"/>
</dbReference>
<dbReference type="Proteomes" id="UP000003844">
    <property type="component" value="Unassembled WGS sequence"/>
</dbReference>
<dbReference type="RefSeq" id="WP_006989503.1">
    <property type="nucleotide sequence ID" value="NZ_JH594606.1"/>
</dbReference>
<dbReference type="SMART" id="SM00640">
    <property type="entry name" value="Glyco_32"/>
    <property type="match status" value="1"/>
</dbReference>
<dbReference type="InterPro" id="IPR013320">
    <property type="entry name" value="ConA-like_dom_sf"/>
</dbReference>
<keyword evidence="2 4" id="KW-0378">Hydrolase</keyword>
<evidence type="ECO:0000256" key="4">
    <source>
        <dbReference type="RuleBase" id="RU362110"/>
    </source>
</evidence>
<feature type="domain" description="Glycosyl hydrolase family 32 C-terminal" evidence="7">
    <location>
        <begin position="369"/>
        <end position="505"/>
    </location>
</feature>
<protein>
    <submittedName>
        <fullName evidence="8">Glycosyl hydrolase family 32 domain protein</fullName>
    </submittedName>
</protein>
<proteinExistence type="inferred from homology"/>
<dbReference type="SUPFAM" id="SSF49899">
    <property type="entry name" value="Concanavalin A-like lectins/glucanases"/>
    <property type="match status" value="1"/>
</dbReference>
<evidence type="ECO:0000256" key="2">
    <source>
        <dbReference type="ARBA" id="ARBA00022801"/>
    </source>
</evidence>
<dbReference type="PROSITE" id="PS00609">
    <property type="entry name" value="GLYCOSYL_HYDROL_F32"/>
    <property type="match status" value="1"/>
</dbReference>
<dbReference type="InterPro" id="IPR023296">
    <property type="entry name" value="Glyco_hydro_beta-prop_sf"/>
</dbReference>
<evidence type="ECO:0000259" key="7">
    <source>
        <dbReference type="Pfam" id="PF08244"/>
    </source>
</evidence>
<dbReference type="SUPFAM" id="SSF75005">
    <property type="entry name" value="Arabinanase/levansucrase/invertase"/>
    <property type="match status" value="1"/>
</dbReference>
<dbReference type="Pfam" id="PF08244">
    <property type="entry name" value="Glyco_hydro_32C"/>
    <property type="match status" value="1"/>
</dbReference>
<keyword evidence="5" id="KW-0732">Signal</keyword>
<accession>H2BXZ0</accession>
<evidence type="ECO:0000256" key="1">
    <source>
        <dbReference type="ARBA" id="ARBA00009902"/>
    </source>
</evidence>
<dbReference type="InterPro" id="IPR001362">
    <property type="entry name" value="Glyco_hydro_32"/>
</dbReference>
<dbReference type="EMBL" id="JH594606">
    <property type="protein sequence ID" value="EHQ03196.1"/>
    <property type="molecule type" value="Genomic_DNA"/>
</dbReference>
<sequence>MKHFSTLLSGLILLCVYACGNTNAEQKDETASHLSDSLDSDPYRPNFHFTPKEKWMNDPNGLVYQNGQYHLFFQYYPDSTVWGPMHWGHAVSKDLLNWKEKPIALYPDSLGYIFSGSAVIDKNNTAGFGQDAMVAIFTYHNPEIEKTGSEKFQTQGIAYSLDEGETWTKYKGNPVIENPGIRDFRDPKVFWNEDLEKWQMLLAAKDHIEFFESEDLKDWKKLSDFRFNDQPELGVWECPDLFELQVAGSNEKKWVLIVSHGGESSPNGGSGTRYFVGEFDGKKFTTQQKESQWLDFGTDNYAGVSFNNVPDGRRIVIGWMSNWNYATTTPTKDWRSAMTLARELELMKDDRGYILKTTPVRELASVSKNIKMEQNTTEKGLEIKSEELSNSIISFEIDNPEGFNLVLANDSGNTYEIGYKDGTFYTNRKNSGIVDFNEKFTEKEPQKIPLGDLEKMKLKLIIDKSSIEIFLNEGEYAMTNLVYPKSPWNTLKIEHDENTKIKDLKTQKVNLILANAVDENK</sequence>
<dbReference type="AlphaFoldDB" id="H2BXZ0"/>
<dbReference type="eggNOG" id="COG1621">
    <property type="taxonomic scope" value="Bacteria"/>
</dbReference>
<evidence type="ECO:0000256" key="5">
    <source>
        <dbReference type="SAM" id="SignalP"/>
    </source>
</evidence>
<dbReference type="Gene3D" id="2.60.120.560">
    <property type="entry name" value="Exo-inulinase, domain 1"/>
    <property type="match status" value="1"/>
</dbReference>
<dbReference type="Pfam" id="PF00251">
    <property type="entry name" value="Glyco_hydro_32N"/>
    <property type="match status" value="1"/>
</dbReference>
<feature type="chain" id="PRO_5003560540" evidence="5">
    <location>
        <begin position="25"/>
        <end position="521"/>
    </location>
</feature>
<gene>
    <name evidence="8" type="ORF">Gilli_2578</name>
</gene>
<dbReference type="Gene3D" id="2.115.10.20">
    <property type="entry name" value="Glycosyl hydrolase domain, family 43"/>
    <property type="match status" value="1"/>
</dbReference>
<dbReference type="HOGENOM" id="CLU_001528_3_1_10"/>
<feature type="signal peptide" evidence="5">
    <location>
        <begin position="1"/>
        <end position="24"/>
    </location>
</feature>
<evidence type="ECO:0000259" key="6">
    <source>
        <dbReference type="Pfam" id="PF00251"/>
    </source>
</evidence>
<dbReference type="PANTHER" id="PTHR42800">
    <property type="entry name" value="EXOINULINASE INUD (AFU_ORTHOLOGUE AFUA_5G00480)"/>
    <property type="match status" value="1"/>
</dbReference>
<name>H2BXZ0_GILLR</name>
<evidence type="ECO:0000313" key="9">
    <source>
        <dbReference type="Proteomes" id="UP000003844"/>
    </source>
</evidence>
<dbReference type="OrthoDB" id="9759709at2"/>
<evidence type="ECO:0000256" key="3">
    <source>
        <dbReference type="ARBA" id="ARBA00023295"/>
    </source>
</evidence>
<feature type="domain" description="Glycosyl hydrolase family 32 N-terminal" evidence="6">
    <location>
        <begin position="48"/>
        <end position="352"/>
    </location>
</feature>
<keyword evidence="3 4" id="KW-0326">Glycosidase</keyword>
<keyword evidence="9" id="KW-1185">Reference proteome</keyword>
<reference evidence="9" key="1">
    <citation type="journal article" date="2012" name="Stand. Genomic Sci.">
        <title>Genome sequence of the Antarctic rhodopsins-containing flavobacterium Gillisia limnaea type strain (R-8282(T)).</title>
        <authorList>
            <person name="Riedel T."/>
            <person name="Held B."/>
            <person name="Nolan M."/>
            <person name="Lucas S."/>
            <person name="Lapidus A."/>
            <person name="Tice H."/>
            <person name="Del Rio T.G."/>
            <person name="Cheng J.F."/>
            <person name="Han C."/>
            <person name="Tapia R."/>
            <person name="Goodwin L.A."/>
            <person name="Pitluck S."/>
            <person name="Liolios K."/>
            <person name="Mavromatis K."/>
            <person name="Pagani I."/>
            <person name="Ivanova N."/>
            <person name="Mikhailova N."/>
            <person name="Pati A."/>
            <person name="Chen A."/>
            <person name="Palaniappan K."/>
            <person name="Land M."/>
            <person name="Rohde M."/>
            <person name="Tindall B.J."/>
            <person name="Detter J.C."/>
            <person name="Goker M."/>
            <person name="Bristow J."/>
            <person name="Eisen J.A."/>
            <person name="Markowitz V."/>
            <person name="Hugenholtz P."/>
            <person name="Kyrpides N.C."/>
            <person name="Klenk H.P."/>
            <person name="Woyke T."/>
        </authorList>
    </citation>
    <scope>NUCLEOTIDE SEQUENCE [LARGE SCALE GENOMIC DNA]</scope>
    <source>
        <strain evidence="9">DSM 15749 / LMG 21470 / R-8282</strain>
    </source>
</reference>
<comment type="similarity">
    <text evidence="1 4">Belongs to the glycosyl hydrolase 32 family.</text>
</comment>
<dbReference type="GO" id="GO:0005987">
    <property type="term" value="P:sucrose catabolic process"/>
    <property type="evidence" value="ECO:0007669"/>
    <property type="project" value="TreeGrafter"/>
</dbReference>
<dbReference type="InterPro" id="IPR013189">
    <property type="entry name" value="Glyco_hydro_32_C"/>
</dbReference>
<organism evidence="8 9">
    <name type="scientific">Gillisia limnaea (strain DSM 15749 / LMG 21470 / R-8282)</name>
    <dbReference type="NCBI Taxonomy" id="865937"/>
    <lineage>
        <taxon>Bacteria</taxon>
        <taxon>Pseudomonadati</taxon>
        <taxon>Bacteroidota</taxon>
        <taxon>Flavobacteriia</taxon>
        <taxon>Flavobacteriales</taxon>
        <taxon>Flavobacteriaceae</taxon>
        <taxon>Gillisia</taxon>
    </lineage>
</organism>
<dbReference type="GO" id="GO:0005737">
    <property type="term" value="C:cytoplasm"/>
    <property type="evidence" value="ECO:0007669"/>
    <property type="project" value="TreeGrafter"/>
</dbReference>